<dbReference type="Gene3D" id="3.40.50.620">
    <property type="entry name" value="HUPs"/>
    <property type="match status" value="1"/>
</dbReference>
<evidence type="ECO:0000256" key="2">
    <source>
        <dbReference type="SAM" id="MobiDB-lite"/>
    </source>
</evidence>
<gene>
    <name evidence="4" type="ORF">ACFSDB_13185</name>
</gene>
<reference evidence="5" key="1">
    <citation type="journal article" date="2019" name="Int. J. Syst. Evol. Microbiol.">
        <title>The Global Catalogue of Microorganisms (GCM) 10K type strain sequencing project: providing services to taxonomists for standard genome sequencing and annotation.</title>
        <authorList>
            <consortium name="The Broad Institute Genomics Platform"/>
            <consortium name="The Broad Institute Genome Sequencing Center for Infectious Disease"/>
            <person name="Wu L."/>
            <person name="Ma J."/>
        </authorList>
    </citation>
    <scope>NUCLEOTIDE SEQUENCE [LARGE SCALE GENOMIC DNA]</scope>
    <source>
        <strain evidence="5">CGMCC 1.15475</strain>
    </source>
</reference>
<dbReference type="RefSeq" id="WP_204890262.1">
    <property type="nucleotide sequence ID" value="NZ_JBHUFW010000011.1"/>
</dbReference>
<comment type="caution">
    <text evidence="4">The sequence shown here is derived from an EMBL/GenBank/DDBJ whole genome shotgun (WGS) entry which is preliminary data.</text>
</comment>
<dbReference type="Proteomes" id="UP001597273">
    <property type="component" value="Unassembled WGS sequence"/>
</dbReference>
<proteinExistence type="inferred from homology"/>
<feature type="domain" description="UspA" evidence="3">
    <location>
        <begin position="5"/>
        <end position="144"/>
    </location>
</feature>
<dbReference type="PANTHER" id="PTHR46268">
    <property type="entry name" value="STRESS RESPONSE PROTEIN NHAX"/>
    <property type="match status" value="1"/>
</dbReference>
<feature type="compositionally biased region" description="Polar residues" evidence="2">
    <location>
        <begin position="163"/>
        <end position="175"/>
    </location>
</feature>
<organism evidence="4 5">
    <name type="scientific">Planococcus chinensis</name>
    <dbReference type="NCBI Taxonomy" id="272917"/>
    <lineage>
        <taxon>Bacteria</taxon>
        <taxon>Bacillati</taxon>
        <taxon>Bacillota</taxon>
        <taxon>Bacilli</taxon>
        <taxon>Bacillales</taxon>
        <taxon>Caryophanaceae</taxon>
        <taxon>Planococcus</taxon>
    </lineage>
</organism>
<dbReference type="EMBL" id="JBHUFW010000011">
    <property type="protein sequence ID" value="MFD1863857.1"/>
    <property type="molecule type" value="Genomic_DNA"/>
</dbReference>
<evidence type="ECO:0000259" key="3">
    <source>
        <dbReference type="Pfam" id="PF00582"/>
    </source>
</evidence>
<keyword evidence="5" id="KW-1185">Reference proteome</keyword>
<feature type="region of interest" description="Disordered" evidence="2">
    <location>
        <begin position="163"/>
        <end position="184"/>
    </location>
</feature>
<evidence type="ECO:0000313" key="5">
    <source>
        <dbReference type="Proteomes" id="UP001597273"/>
    </source>
</evidence>
<dbReference type="Pfam" id="PF00582">
    <property type="entry name" value="Usp"/>
    <property type="match status" value="1"/>
</dbReference>
<accession>A0ABW4QJR1</accession>
<dbReference type="InterPro" id="IPR006015">
    <property type="entry name" value="Universal_stress_UspA"/>
</dbReference>
<protein>
    <submittedName>
        <fullName evidence="4">Universal stress protein</fullName>
    </submittedName>
</protein>
<dbReference type="CDD" id="cd00293">
    <property type="entry name" value="USP-like"/>
    <property type="match status" value="1"/>
</dbReference>
<dbReference type="PRINTS" id="PR01438">
    <property type="entry name" value="UNVRSLSTRESS"/>
</dbReference>
<sequence>MTLKYSQILVAVDGSKEAEYAFKKSVGIAERNNATLNLVNIIDTRSFAAIEAYDRSIADRAQKFAEDLLGGYKREAEAGGVQKVNIIVDYGSPKTLISRELAERIHADLIICGATGLNAVERFLIGSVSEHIVRSAKCDVLVVRTDEIDDKLAAADTSSEQIVGDKTQLQQQGDTTVGDDIGRR</sequence>
<comment type="similarity">
    <text evidence="1">Belongs to the universal stress protein A family.</text>
</comment>
<dbReference type="SUPFAM" id="SSF52402">
    <property type="entry name" value="Adenine nucleotide alpha hydrolases-like"/>
    <property type="match status" value="1"/>
</dbReference>
<name>A0ABW4QJR1_9BACL</name>
<dbReference type="InterPro" id="IPR006016">
    <property type="entry name" value="UspA"/>
</dbReference>
<dbReference type="InterPro" id="IPR014729">
    <property type="entry name" value="Rossmann-like_a/b/a_fold"/>
</dbReference>
<dbReference type="PANTHER" id="PTHR46268:SF6">
    <property type="entry name" value="UNIVERSAL STRESS PROTEIN UP12"/>
    <property type="match status" value="1"/>
</dbReference>
<evidence type="ECO:0000313" key="4">
    <source>
        <dbReference type="EMBL" id="MFD1863857.1"/>
    </source>
</evidence>
<evidence type="ECO:0000256" key="1">
    <source>
        <dbReference type="ARBA" id="ARBA00008791"/>
    </source>
</evidence>